<protein>
    <recommendedName>
        <fullName evidence="4">Deoxyribose-phosphate aldolase</fullName>
    </recommendedName>
</protein>
<dbReference type="OrthoDB" id="982433at2"/>
<sequence>MNQFPAILLLLAFAFSCQSPAPEQGAQAEVTTSSTADAAPSPADITLAKAVEAHGGGRYDTASYSFVFRNKAYTFTNDGTDYRYSVTNEVNGVTIVDVLENGKLTHTLDGVPIDIIEKDVAKFSEALNSVIYFATLPHKLQDPAVLLTQLDSVSINDATYHTLKVQFKQEGGGTDHDDNFRYWINTATNRIDYLAYDYLTNGGGVRFRSAYNPRVVEGILFQDYINYKAPVGTSLDDLPALFEQGKLEELSRIETEEVKSLK</sequence>
<dbReference type="Proteomes" id="UP000321907">
    <property type="component" value="Unassembled WGS sequence"/>
</dbReference>
<evidence type="ECO:0008006" key="4">
    <source>
        <dbReference type="Google" id="ProtNLM"/>
    </source>
</evidence>
<dbReference type="EMBL" id="VOXD01000008">
    <property type="protein sequence ID" value="TXF90311.1"/>
    <property type="molecule type" value="Genomic_DNA"/>
</dbReference>
<proteinExistence type="predicted"/>
<name>A0A5C7FKA7_9BACT</name>
<dbReference type="Pfam" id="PF20113">
    <property type="entry name" value="DUF6503"/>
    <property type="match status" value="1"/>
</dbReference>
<keyword evidence="1" id="KW-0732">Signal</keyword>
<gene>
    <name evidence="2" type="ORF">FUA23_07260</name>
</gene>
<comment type="caution">
    <text evidence="2">The sequence shown here is derived from an EMBL/GenBank/DDBJ whole genome shotgun (WGS) entry which is preliminary data.</text>
</comment>
<evidence type="ECO:0000313" key="2">
    <source>
        <dbReference type="EMBL" id="TXF90311.1"/>
    </source>
</evidence>
<evidence type="ECO:0000256" key="1">
    <source>
        <dbReference type="SAM" id="SignalP"/>
    </source>
</evidence>
<accession>A0A5C7FKA7</accession>
<keyword evidence="3" id="KW-1185">Reference proteome</keyword>
<dbReference type="RefSeq" id="WP_147930068.1">
    <property type="nucleotide sequence ID" value="NZ_VOXD01000008.1"/>
</dbReference>
<feature type="chain" id="PRO_5022906660" description="Deoxyribose-phosphate aldolase" evidence="1">
    <location>
        <begin position="22"/>
        <end position="262"/>
    </location>
</feature>
<dbReference type="AlphaFoldDB" id="A0A5C7FKA7"/>
<organism evidence="2 3">
    <name type="scientific">Neolewinella aurantiaca</name>
    <dbReference type="NCBI Taxonomy" id="2602767"/>
    <lineage>
        <taxon>Bacteria</taxon>
        <taxon>Pseudomonadati</taxon>
        <taxon>Bacteroidota</taxon>
        <taxon>Saprospiria</taxon>
        <taxon>Saprospirales</taxon>
        <taxon>Lewinellaceae</taxon>
        <taxon>Neolewinella</taxon>
    </lineage>
</organism>
<reference evidence="2 3" key="1">
    <citation type="submission" date="2019-08" db="EMBL/GenBank/DDBJ databases">
        <title>Lewinella sp. strain SSH13 Genome sequencing and assembly.</title>
        <authorList>
            <person name="Kim I."/>
        </authorList>
    </citation>
    <scope>NUCLEOTIDE SEQUENCE [LARGE SCALE GENOMIC DNA]</scope>
    <source>
        <strain evidence="2 3">SSH13</strain>
    </source>
</reference>
<feature type="signal peptide" evidence="1">
    <location>
        <begin position="1"/>
        <end position="21"/>
    </location>
</feature>
<dbReference type="InterPro" id="IPR045444">
    <property type="entry name" value="DUF6503"/>
</dbReference>
<evidence type="ECO:0000313" key="3">
    <source>
        <dbReference type="Proteomes" id="UP000321907"/>
    </source>
</evidence>